<keyword evidence="1" id="KW-0472">Membrane</keyword>
<feature type="transmembrane region" description="Helical" evidence="1">
    <location>
        <begin position="7"/>
        <end position="25"/>
    </location>
</feature>
<name>A0A1B2JFZ9_PICPA</name>
<dbReference type="EMBL" id="CP014586">
    <property type="protein sequence ID" value="ANZ76967.1"/>
    <property type="molecule type" value="Genomic_DNA"/>
</dbReference>
<accession>A0A1B2JFZ9</accession>
<evidence type="ECO:0000313" key="3">
    <source>
        <dbReference type="Proteomes" id="UP000094565"/>
    </source>
</evidence>
<dbReference type="AlphaFoldDB" id="A0A1B2JFZ9"/>
<organism evidence="2 3">
    <name type="scientific">Komagataella pastoris</name>
    <name type="common">Yeast</name>
    <name type="synonym">Pichia pastoris</name>
    <dbReference type="NCBI Taxonomy" id="4922"/>
    <lineage>
        <taxon>Eukaryota</taxon>
        <taxon>Fungi</taxon>
        <taxon>Dikarya</taxon>
        <taxon>Ascomycota</taxon>
        <taxon>Saccharomycotina</taxon>
        <taxon>Pichiomycetes</taxon>
        <taxon>Pichiales</taxon>
        <taxon>Pichiaceae</taxon>
        <taxon>Komagataella</taxon>
    </lineage>
</organism>
<proteinExistence type="predicted"/>
<feature type="transmembrane region" description="Helical" evidence="1">
    <location>
        <begin position="199"/>
        <end position="217"/>
    </location>
</feature>
<gene>
    <name evidence="2" type="ORF">ATY40_BA7504088</name>
</gene>
<feature type="transmembrane region" description="Helical" evidence="1">
    <location>
        <begin position="170"/>
        <end position="193"/>
    </location>
</feature>
<keyword evidence="3" id="KW-1185">Reference proteome</keyword>
<evidence type="ECO:0000256" key="1">
    <source>
        <dbReference type="SAM" id="Phobius"/>
    </source>
</evidence>
<reference evidence="2 3" key="1">
    <citation type="submission" date="2016-02" db="EMBL/GenBank/DDBJ databases">
        <title>Comparative genomic and transcriptomic foundation for Pichia pastoris.</title>
        <authorList>
            <person name="Love K.R."/>
            <person name="Shah K.A."/>
            <person name="Whittaker C.A."/>
            <person name="Wu J."/>
            <person name="Bartlett M.C."/>
            <person name="Ma D."/>
            <person name="Leeson R.L."/>
            <person name="Priest M."/>
            <person name="Young S.K."/>
            <person name="Love J.C."/>
        </authorList>
    </citation>
    <scope>NUCLEOTIDE SEQUENCE [LARGE SCALE GENOMIC DNA]</scope>
    <source>
        <strain evidence="2 3">ATCC 28485</strain>
    </source>
</reference>
<protein>
    <submittedName>
        <fullName evidence="2">BA75_04088T0</fullName>
    </submittedName>
</protein>
<sequence length="226" mass="25455">MIRLLCLALDLVWMVFGGIFLPILLQFSTDPLFSTNIPLSGDDAQRFLTSLPSTYYPSNASLQGDTDYYQVYLHVYPEQLYLAFLDSPWDVSSLSTSLLFSNCCDIYTLNAVTSVFTERLNTTLDLLPFIVRRTGNSLSSTQVVAGLSLSTSISLVVLKRLYKKIPKICMTLLYVAQYCLMWAQLATVIRAQLVPVTYLMAYISLLSLLSLGSFYLYSINRHIYPA</sequence>
<keyword evidence="1" id="KW-1133">Transmembrane helix</keyword>
<feature type="transmembrane region" description="Helical" evidence="1">
    <location>
        <begin position="138"/>
        <end position="158"/>
    </location>
</feature>
<keyword evidence="1" id="KW-0812">Transmembrane</keyword>
<dbReference type="Proteomes" id="UP000094565">
    <property type="component" value="Chromosome 3"/>
</dbReference>
<evidence type="ECO:0000313" key="2">
    <source>
        <dbReference type="EMBL" id="ANZ76967.1"/>
    </source>
</evidence>